<dbReference type="Pfam" id="PF26198">
    <property type="entry name" value="Ig_SMCHD1_6th"/>
    <property type="match status" value="1"/>
</dbReference>
<evidence type="ECO:0000259" key="7">
    <source>
        <dbReference type="Pfam" id="PF26201"/>
    </source>
</evidence>
<dbReference type="InterPro" id="IPR058612">
    <property type="entry name" value="Ig_SMCHD1_2nd"/>
</dbReference>
<dbReference type="InterPro" id="IPR058611">
    <property type="entry name" value="Ig_SMCHD1_1st"/>
</dbReference>
<protein>
    <recommendedName>
        <fullName evidence="10">Structural maintenance of chromosomes flexible hinge domain-containing protein 1</fullName>
    </recommendedName>
</protein>
<feature type="domain" description="SMCHD1 Ig-like" evidence="2">
    <location>
        <begin position="2"/>
        <end position="67"/>
    </location>
</feature>
<feature type="domain" description="SMCHD1 Ig-like" evidence="5">
    <location>
        <begin position="439"/>
        <end position="542"/>
    </location>
</feature>
<dbReference type="Pfam" id="PF26199">
    <property type="entry name" value="Ig_SMCHD1_8th"/>
    <property type="match status" value="1"/>
</dbReference>
<dbReference type="Pfam" id="PF26196">
    <property type="entry name" value="Ig_SMCHD1_4th"/>
    <property type="match status" value="1"/>
</dbReference>
<dbReference type="Pfam" id="PF26195">
    <property type="entry name" value="Ig_SMCHD1_2nd"/>
    <property type="match status" value="1"/>
</dbReference>
<feature type="compositionally biased region" description="Low complexity" evidence="1">
    <location>
        <begin position="1055"/>
        <end position="1096"/>
    </location>
</feature>
<name>A0ABN8S373_9CNID</name>
<feature type="domain" description="SMCHD1 Ig-like" evidence="7">
    <location>
        <begin position="560"/>
        <end position="627"/>
    </location>
</feature>
<dbReference type="Pfam" id="PF26201">
    <property type="entry name" value="Ig_SMCHD1_7th"/>
    <property type="match status" value="1"/>
</dbReference>
<evidence type="ECO:0000259" key="4">
    <source>
        <dbReference type="Pfam" id="PF26196"/>
    </source>
</evidence>
<proteinExistence type="predicted"/>
<evidence type="ECO:0000259" key="5">
    <source>
        <dbReference type="Pfam" id="PF26198"/>
    </source>
</evidence>
<evidence type="ECO:0008006" key="10">
    <source>
        <dbReference type="Google" id="ProtNLM"/>
    </source>
</evidence>
<evidence type="ECO:0000259" key="2">
    <source>
        <dbReference type="Pfam" id="PF26194"/>
    </source>
</evidence>
<feature type="domain" description="SMCHD1 Ig-like" evidence="3">
    <location>
        <begin position="73"/>
        <end position="172"/>
    </location>
</feature>
<dbReference type="Pfam" id="PF26194">
    <property type="entry name" value="Ig_SMCHD1_1st"/>
    <property type="match status" value="1"/>
</dbReference>
<feature type="non-terminal residue" evidence="8">
    <location>
        <position position="1"/>
    </location>
</feature>
<dbReference type="InterPro" id="IPR058617">
    <property type="entry name" value="Ig_SMCHD1_7th"/>
</dbReference>
<gene>
    <name evidence="8" type="ORF">PLOB_00034199</name>
</gene>
<evidence type="ECO:0000259" key="6">
    <source>
        <dbReference type="Pfam" id="PF26199"/>
    </source>
</evidence>
<dbReference type="InterPro" id="IPR058615">
    <property type="entry name" value="Ig_SMCHD1_6th"/>
</dbReference>
<accession>A0ABN8S373</accession>
<evidence type="ECO:0000313" key="9">
    <source>
        <dbReference type="Proteomes" id="UP001159405"/>
    </source>
</evidence>
<dbReference type="Proteomes" id="UP001159405">
    <property type="component" value="Unassembled WGS sequence"/>
</dbReference>
<dbReference type="InterPro" id="IPR038892">
    <property type="entry name" value="SMCHD1"/>
</dbReference>
<feature type="domain" description="SMCHD1 Ig-like" evidence="4">
    <location>
        <begin position="188"/>
        <end position="279"/>
    </location>
</feature>
<feature type="region of interest" description="Disordered" evidence="1">
    <location>
        <begin position="1055"/>
        <end position="1118"/>
    </location>
</feature>
<feature type="domain" description="SMCHD1 Ig-like" evidence="6">
    <location>
        <begin position="653"/>
        <end position="779"/>
    </location>
</feature>
<dbReference type="InterPro" id="IPR058613">
    <property type="entry name" value="Ig_SMCHD1_4th"/>
</dbReference>
<dbReference type="PANTHER" id="PTHR22640">
    <property type="entry name" value="STRUCTURAL MAINTENANCE OF CHROMOSOMES FLEXIBLE HINGE DOMAIN-CONTAINING PROTEIN 1"/>
    <property type="match status" value="1"/>
</dbReference>
<comment type="caution">
    <text evidence="8">The sequence shown here is derived from an EMBL/GenBank/DDBJ whole genome shotgun (WGS) entry which is preliminary data.</text>
</comment>
<organism evidence="8 9">
    <name type="scientific">Porites lobata</name>
    <dbReference type="NCBI Taxonomy" id="104759"/>
    <lineage>
        <taxon>Eukaryota</taxon>
        <taxon>Metazoa</taxon>
        <taxon>Cnidaria</taxon>
        <taxon>Anthozoa</taxon>
        <taxon>Hexacorallia</taxon>
        <taxon>Scleractinia</taxon>
        <taxon>Fungiina</taxon>
        <taxon>Poritidae</taxon>
        <taxon>Porites</taxon>
    </lineage>
</organism>
<reference evidence="8 9" key="1">
    <citation type="submission" date="2022-05" db="EMBL/GenBank/DDBJ databases">
        <authorList>
            <consortium name="Genoscope - CEA"/>
            <person name="William W."/>
        </authorList>
    </citation>
    <scope>NUCLEOTIDE SEQUENCE [LARGE SCALE GENOMIC DNA]</scope>
</reference>
<sequence>DKDGDKVITNHVCQHGGKSWPYWFRKMENITLLGPHTLQLQVLLSDSSTAPSIKSLPAHRIRFTVTEAHPNKFTVGMLETPLRVGVPFQIPLNLLDEFNNPSKLSEEKAPVLSARRVGLELTHQGTSVKGNSLIVKGVMALGSVPSHAGKDFNLKITLPGLEEGSQSLKIRLLPDTLLTPYVGPPESLAVTPNDSEVTIENNSALQLQVQDKAGNLTVQPRLNVVCKLTGTAGLPTCIGDCSASGKASLTGADISLKQITKETKLKANIELQVCHLIREMVMVNWTPKVAKDIIKQGILPDVKAPLSCDEPKYCQVSMTGGAGLEFSFTLRPHADAPSILKCSCNEPRMRLGEPLASDIILSATDKHGNKTGKLPNHVLPEFHVSSDGLKEREVQLGFTADGNIVIKNTQFEDGPLGHREVSIKWKDLICYQRLEVIAGPPAKLKILKFDHSEPLSVFNDTKMPFPLTVQLCDKLENPSDEPNVKVVLNTDRGIKLTPAPAQQKTDSKGQATFGHLLGMYGIRIKALLGRTALDAPTISVQVGGCFVPQTNLLSCVSAVSAHVVGEDEAVMKAASAKDIVLKIWHSKDGPATTLYPSKRKLTDKDGEFYFRDLKVPDMSGGYCMVVQFGSAGAATLSSKPITFTAKAGLPVKLEPETMPATPTVSNPQRTNSRTLVKTLKLQLKDKFDNLTGENLKGKVVVKVTTPSEGIDEIPALTGNVYSLEVPLVKGVATVQNLLIQENTAGKDGQEYLLNFHTQIPPNSSPHPIPVFTLAFLFYNGKKQQQMAQLTKERDHLFETIRTYRLLFETTRQLINEMQVSVHEASLQEQKLRGELRKQNIPASSLASPSAVTTLIDEMSKRDQIAITPRRQCLLHPGPRGDSGILGKVAHLAQVVDDDVARVLSWHMASDMDCVVTLTTEKVVKHTHCPTILTRGGDRIRSNGKFGGLQNKAPPLERMRGAVFAAPLPLTFHSLTTQIEQLQAFKQAVIKHTQAKEELSLQLQHGQTEEMKIKHRECREAETQLRMIEERLGMTPTQYNMPPSPATMLLTEINTPPTRTATSRRSSARAAAAATASPTLSTPVVNGSSNASGNTTSPRTRRGAAISPEDVRTSKRTRR</sequence>
<evidence type="ECO:0000256" key="1">
    <source>
        <dbReference type="SAM" id="MobiDB-lite"/>
    </source>
</evidence>
<dbReference type="EMBL" id="CALNXK010000465">
    <property type="protein sequence ID" value="CAH3186172.1"/>
    <property type="molecule type" value="Genomic_DNA"/>
</dbReference>
<dbReference type="InterPro" id="IPR058616">
    <property type="entry name" value="Ig_SMCHD1_8th"/>
</dbReference>
<keyword evidence="9" id="KW-1185">Reference proteome</keyword>
<dbReference type="PANTHER" id="PTHR22640:SF2">
    <property type="entry name" value="STRUCTURAL MAINTENANCE OF CHROMOSOMES FLEXIBLE HINGE DOMAIN-CONTAINING PROTEIN 1"/>
    <property type="match status" value="1"/>
</dbReference>
<evidence type="ECO:0000259" key="3">
    <source>
        <dbReference type="Pfam" id="PF26195"/>
    </source>
</evidence>
<evidence type="ECO:0000313" key="8">
    <source>
        <dbReference type="EMBL" id="CAH3186172.1"/>
    </source>
</evidence>